<accession>A0AAV3TAX0</accession>
<keyword evidence="2" id="KW-1133">Transmembrane helix</keyword>
<comment type="caution">
    <text evidence="3">The sequence shown here is derived from an EMBL/GenBank/DDBJ whole genome shotgun (WGS) entry which is preliminary data.</text>
</comment>
<dbReference type="RefSeq" id="WP_343774461.1">
    <property type="nucleotide sequence ID" value="NZ_BAAADV010000007.1"/>
</dbReference>
<gene>
    <name evidence="3" type="ORF">GCM10009020_25850</name>
</gene>
<keyword evidence="2" id="KW-0472">Membrane</keyword>
<name>A0AAV3TAX0_9EURY</name>
<evidence type="ECO:0000313" key="3">
    <source>
        <dbReference type="EMBL" id="GAA0676847.1"/>
    </source>
</evidence>
<feature type="transmembrane region" description="Helical" evidence="2">
    <location>
        <begin position="159"/>
        <end position="181"/>
    </location>
</feature>
<organism evidence="3 4">
    <name type="scientific">Natronoarchaeum mannanilyticum</name>
    <dbReference type="NCBI Taxonomy" id="926360"/>
    <lineage>
        <taxon>Archaea</taxon>
        <taxon>Methanobacteriati</taxon>
        <taxon>Methanobacteriota</taxon>
        <taxon>Stenosarchaea group</taxon>
        <taxon>Halobacteria</taxon>
        <taxon>Halobacteriales</taxon>
        <taxon>Natronoarchaeaceae</taxon>
    </lineage>
</organism>
<dbReference type="InterPro" id="IPR046345">
    <property type="entry name" value="TraB_PrgY-like"/>
</dbReference>
<evidence type="ECO:0000256" key="1">
    <source>
        <dbReference type="SAM" id="MobiDB-lite"/>
    </source>
</evidence>
<protein>
    <submittedName>
        <fullName evidence="3">TraB/GumN family protein</fullName>
    </submittedName>
</protein>
<proteinExistence type="predicted"/>
<evidence type="ECO:0000313" key="4">
    <source>
        <dbReference type="Proteomes" id="UP001500420"/>
    </source>
</evidence>
<feature type="transmembrane region" description="Helical" evidence="2">
    <location>
        <begin position="414"/>
        <end position="433"/>
    </location>
</feature>
<feature type="transmembrane region" description="Helical" evidence="2">
    <location>
        <begin position="532"/>
        <end position="558"/>
    </location>
</feature>
<feature type="compositionally biased region" description="Low complexity" evidence="1">
    <location>
        <begin position="1"/>
        <end position="17"/>
    </location>
</feature>
<sequence length="591" mass="61873">MTEPAEPDAASPDADAPGSVTVVGTAHVSAESAERVEEEIRERRPDVVAVELDEGRYRQMKGEAPDDIEAKDLLGGNTVFQFLAYWMLSYVQTQMGDRFDIEPGADMKAAIETAEEFGLGVALVDRDIQVTMQRFWTRLSLGEKFKLIGGLALGITDPLTLGVVGGAGVGMVLGAVFGQFLAPMVGLGGLLTLGVTSGIALQILGGLVGGAAVGLGVGLFALPSIRPPGGLADTFDAFTFRLLVGIVGGAAVGLALAIANPLPAGILGAGAFESFGETVLRLLSGAALGGLVGIAIGAVVGLVLSSSVEDVDDAAELDDDFDIEDLTDGDVVTAMMEEFRKFSPRGAEALIDERDAFIAHKLHALRAQGHDVVAVVGAGHRAGIERYLEHPEELPEIESISETASGRRFSIGKIVGYLFTVGFAAFFFLLLMAGVQDTFLLKLFGAWFLINGVFAFGMARLAGARWSSAGVGGAVAWLTSINPLLAPGWFAGYVELRHRPVNVGDIQTLNQILDDTESPISDLLGRMFDVPLFRLIMIVAMTNIGSIVASFLFATVVIPAMAPEIGGVSGIMAELVAGARNSAELIAELVT</sequence>
<dbReference type="Pfam" id="PF01963">
    <property type="entry name" value="TraB_PrgY_gumN"/>
    <property type="match status" value="2"/>
</dbReference>
<evidence type="ECO:0000256" key="2">
    <source>
        <dbReference type="SAM" id="Phobius"/>
    </source>
</evidence>
<dbReference type="EMBL" id="BAAADV010000007">
    <property type="protein sequence ID" value="GAA0676847.1"/>
    <property type="molecule type" value="Genomic_DNA"/>
</dbReference>
<feature type="transmembrane region" description="Helical" evidence="2">
    <location>
        <begin position="242"/>
        <end position="262"/>
    </location>
</feature>
<feature type="transmembrane region" description="Helical" evidence="2">
    <location>
        <begin position="439"/>
        <end position="459"/>
    </location>
</feature>
<feature type="transmembrane region" description="Helical" evidence="2">
    <location>
        <begin position="471"/>
        <end position="490"/>
    </location>
</feature>
<reference evidence="3 4" key="1">
    <citation type="journal article" date="2019" name="Int. J. Syst. Evol. Microbiol.">
        <title>The Global Catalogue of Microorganisms (GCM) 10K type strain sequencing project: providing services to taxonomists for standard genome sequencing and annotation.</title>
        <authorList>
            <consortium name="The Broad Institute Genomics Platform"/>
            <consortium name="The Broad Institute Genome Sequencing Center for Infectious Disease"/>
            <person name="Wu L."/>
            <person name="Ma J."/>
        </authorList>
    </citation>
    <scope>NUCLEOTIDE SEQUENCE [LARGE SCALE GENOMIC DNA]</scope>
    <source>
        <strain evidence="3 4">JCM 16328</strain>
    </source>
</reference>
<feature type="transmembrane region" description="Helical" evidence="2">
    <location>
        <begin position="282"/>
        <end position="304"/>
    </location>
</feature>
<dbReference type="CDD" id="cd14726">
    <property type="entry name" value="TraB_PrgY-like"/>
    <property type="match status" value="1"/>
</dbReference>
<dbReference type="PANTHER" id="PTHR21530:SF7">
    <property type="entry name" value="TRAB DOMAIN-CONTAINING PROTEIN"/>
    <property type="match status" value="1"/>
</dbReference>
<feature type="region of interest" description="Disordered" evidence="1">
    <location>
        <begin position="1"/>
        <end position="20"/>
    </location>
</feature>
<dbReference type="PANTHER" id="PTHR21530">
    <property type="entry name" value="PHEROMONE SHUTDOWN PROTEIN"/>
    <property type="match status" value="1"/>
</dbReference>
<feature type="transmembrane region" description="Helical" evidence="2">
    <location>
        <begin position="201"/>
        <end position="222"/>
    </location>
</feature>
<dbReference type="Proteomes" id="UP001500420">
    <property type="component" value="Unassembled WGS sequence"/>
</dbReference>
<dbReference type="AlphaFoldDB" id="A0AAV3TAX0"/>
<keyword evidence="4" id="KW-1185">Reference proteome</keyword>
<dbReference type="InterPro" id="IPR002816">
    <property type="entry name" value="TraB/PrgY/GumN_fam"/>
</dbReference>
<keyword evidence="2" id="KW-0812">Transmembrane</keyword>